<comment type="subcellular location">
    <subcellularLocation>
        <location evidence="1">Cytoplasm</location>
    </subcellularLocation>
</comment>
<dbReference type="PANTHER" id="PTHR47107:SF1">
    <property type="entry name" value="CERAMIDE-BINDING PROTEIN SVF1-RELATED"/>
    <property type="match status" value="1"/>
</dbReference>
<dbReference type="Pfam" id="PF08622">
    <property type="entry name" value="Svf1"/>
    <property type="match status" value="1"/>
</dbReference>
<sequence>MLKWVQSGLSVVAGTAEPEYGREAIHPVTDFIKQQGLPVSRETTLEDFAWKHPNYTNVETQTFYFTDLNSGYVGFAQVIHSNIMGIKTTAQFTFRLYNNKTGAEDTNCVWTSTALENFRTDGANFYADNLLIVNSGANNETYTLKLAVNKDSEVDLEMTKLVPGVIFGADGTTFYGEDVKEPWGLMRHAFWPRCAAKGTIKLKNALIEIDGYTMFVMALQGMKPHHAAKSWNFLNFQSENYSAVQMEFTTPKSYATTKVNVAILTSKDAIIATSIDNDVVHENAQVDEVGWSVPKSIIFNFSEGTSLVPVAQVYGEIPQLVERVDVMAEIPQFVKNIVSGVAGAKPYIYQFCNTLTIKHGDTSEQGVAFNEATFISE</sequence>
<evidence type="ECO:0000259" key="5">
    <source>
        <dbReference type="Pfam" id="PF17187"/>
    </source>
</evidence>
<dbReference type="GO" id="GO:0006979">
    <property type="term" value="P:response to oxidative stress"/>
    <property type="evidence" value="ECO:0007669"/>
    <property type="project" value="InterPro"/>
</dbReference>
<dbReference type="PANTHER" id="PTHR47107">
    <property type="entry name" value="SVF1-LIKE PROTEIN YDR222W-RELATED"/>
    <property type="match status" value="1"/>
</dbReference>
<feature type="domain" description="Svf1-like C-terminal" evidence="5">
    <location>
        <begin position="222"/>
        <end position="376"/>
    </location>
</feature>
<dbReference type="SUPFAM" id="SSF159245">
    <property type="entry name" value="AttH-like"/>
    <property type="match status" value="1"/>
</dbReference>
<dbReference type="EMBL" id="CP034459">
    <property type="protein sequence ID" value="QBM89235.1"/>
    <property type="molecule type" value="Genomic_DNA"/>
</dbReference>
<protein>
    <submittedName>
        <fullName evidence="6">Svf1-like protein with C-terminal lipocalin-like domain</fullName>
    </submittedName>
</protein>
<dbReference type="Proteomes" id="UP000292447">
    <property type="component" value="Chromosome IV"/>
</dbReference>
<name>A0A4P6XR83_9ASCO</name>
<keyword evidence="7" id="KW-1185">Reference proteome</keyword>
<reference evidence="7" key="1">
    <citation type="submission" date="2019-03" db="EMBL/GenBank/DDBJ databases">
        <title>Snf2 controls pulcherriminic acid biosynthesis and connects pigmentation and antifungal activity of the yeast Metschnikowia pulcherrima.</title>
        <authorList>
            <person name="Gore-Lloyd D."/>
            <person name="Sumann I."/>
            <person name="Brachmann A.O."/>
            <person name="Schneeberger K."/>
            <person name="Ortiz-Merino R.A."/>
            <person name="Moreno-Beltran M."/>
            <person name="Schlaefli M."/>
            <person name="Kirner P."/>
            <person name="Santos Kron A."/>
            <person name="Wolfe K.H."/>
            <person name="Piel J."/>
            <person name="Ahrens C.H."/>
            <person name="Henk D."/>
            <person name="Freimoser F.M."/>
        </authorList>
    </citation>
    <scope>NUCLEOTIDE SEQUENCE [LARGE SCALE GENOMIC DNA]</scope>
    <source>
        <strain evidence="7">APC 1.2</strain>
    </source>
</reference>
<dbReference type="InterPro" id="IPR013931">
    <property type="entry name" value="Svf1-like_N"/>
</dbReference>
<evidence type="ECO:0000259" key="4">
    <source>
        <dbReference type="Pfam" id="PF08622"/>
    </source>
</evidence>
<evidence type="ECO:0000256" key="3">
    <source>
        <dbReference type="ARBA" id="ARBA00022490"/>
    </source>
</evidence>
<evidence type="ECO:0000313" key="6">
    <source>
        <dbReference type="EMBL" id="QBM89235.1"/>
    </source>
</evidence>
<comment type="similarity">
    <text evidence="2">Belongs to the SVF1 family.</text>
</comment>
<dbReference type="GO" id="GO:0005737">
    <property type="term" value="C:cytoplasm"/>
    <property type="evidence" value="ECO:0007669"/>
    <property type="project" value="UniProtKB-SubCell"/>
</dbReference>
<evidence type="ECO:0000256" key="2">
    <source>
        <dbReference type="ARBA" id="ARBA00009069"/>
    </source>
</evidence>
<accession>A0A4P6XR83</accession>
<dbReference type="InterPro" id="IPR033394">
    <property type="entry name" value="Svf1-like_C"/>
</dbReference>
<evidence type="ECO:0000256" key="1">
    <source>
        <dbReference type="ARBA" id="ARBA00004496"/>
    </source>
</evidence>
<dbReference type="Pfam" id="PF17187">
    <property type="entry name" value="Svf1_C"/>
    <property type="match status" value="1"/>
</dbReference>
<gene>
    <name evidence="6" type="primary">MPUL0D02990</name>
    <name evidence="6" type="ORF">METSCH_D02990</name>
</gene>
<proteinExistence type="inferred from homology"/>
<dbReference type="InterPro" id="IPR051385">
    <property type="entry name" value="Ceramide-binding_SVF1"/>
</dbReference>
<feature type="domain" description="Svf1-like N-terminal" evidence="4">
    <location>
        <begin position="58"/>
        <end position="220"/>
    </location>
</feature>
<keyword evidence="3" id="KW-0963">Cytoplasm</keyword>
<dbReference type="AlphaFoldDB" id="A0A4P6XR83"/>
<evidence type="ECO:0000313" key="7">
    <source>
        <dbReference type="Proteomes" id="UP000292447"/>
    </source>
</evidence>
<organism evidence="6 7">
    <name type="scientific">Metschnikowia aff. pulcherrima</name>
    <dbReference type="NCBI Taxonomy" id="2163413"/>
    <lineage>
        <taxon>Eukaryota</taxon>
        <taxon>Fungi</taxon>
        <taxon>Dikarya</taxon>
        <taxon>Ascomycota</taxon>
        <taxon>Saccharomycotina</taxon>
        <taxon>Pichiomycetes</taxon>
        <taxon>Metschnikowiaceae</taxon>
        <taxon>Metschnikowia</taxon>
    </lineage>
</organism>